<name>A0A368JS49_9BACT</name>
<dbReference type="RefSeq" id="WP_114405059.1">
    <property type="nucleotide sequence ID" value="NZ_QOWE01000004.1"/>
</dbReference>
<gene>
    <name evidence="1" type="ORF">DUE52_05925</name>
</gene>
<evidence type="ECO:0000313" key="1">
    <source>
        <dbReference type="EMBL" id="RCR70490.1"/>
    </source>
</evidence>
<organism evidence="1 2">
    <name type="scientific">Larkinella punicea</name>
    <dbReference type="NCBI Taxonomy" id="2315727"/>
    <lineage>
        <taxon>Bacteria</taxon>
        <taxon>Pseudomonadati</taxon>
        <taxon>Bacteroidota</taxon>
        <taxon>Cytophagia</taxon>
        <taxon>Cytophagales</taxon>
        <taxon>Spirosomataceae</taxon>
        <taxon>Larkinella</taxon>
    </lineage>
</organism>
<accession>A0A368JS49</accession>
<sequence>MKTSNIGDAFQHGIDLLKGDDSVDKTFCSQKNYPGHQTARPAFARAREKVFDVNRWSDVSSLTAGFILHDAAGQPKPTGPPTVGDLIRLELPGPTPVNWVKVIQVVDAETKAGFTARPCADPHKNENRTEHFFTDESTSTFRVEWVGNTLTACQIGKNERINNQNPEAGGRAVVNTVIATTGWLLYQKIQWKTLMDYLLE</sequence>
<reference evidence="1 2" key="1">
    <citation type="submission" date="2018-07" db="EMBL/GenBank/DDBJ databases">
        <title>Genome analysis of Larkinella rosea.</title>
        <authorList>
            <person name="Zhou Z."/>
            <person name="Wang G."/>
        </authorList>
    </citation>
    <scope>NUCLEOTIDE SEQUENCE [LARGE SCALE GENOMIC DNA]</scope>
    <source>
        <strain evidence="2">zzj9</strain>
    </source>
</reference>
<dbReference type="Proteomes" id="UP000253383">
    <property type="component" value="Unassembled WGS sequence"/>
</dbReference>
<comment type="caution">
    <text evidence="1">The sequence shown here is derived from an EMBL/GenBank/DDBJ whole genome shotgun (WGS) entry which is preliminary data.</text>
</comment>
<dbReference type="AlphaFoldDB" id="A0A368JS49"/>
<proteinExistence type="predicted"/>
<evidence type="ECO:0000313" key="2">
    <source>
        <dbReference type="Proteomes" id="UP000253383"/>
    </source>
</evidence>
<dbReference type="EMBL" id="QOWE01000004">
    <property type="protein sequence ID" value="RCR70490.1"/>
    <property type="molecule type" value="Genomic_DNA"/>
</dbReference>
<keyword evidence="2" id="KW-1185">Reference proteome</keyword>
<protein>
    <submittedName>
        <fullName evidence="1">Uncharacterized protein</fullName>
    </submittedName>
</protein>
<dbReference type="OrthoDB" id="947646at2"/>